<dbReference type="Pfam" id="PF09069">
    <property type="entry name" value="EF-hand_3"/>
    <property type="match status" value="1"/>
</dbReference>
<feature type="domain" description="EF-hand" evidence="3">
    <location>
        <begin position="164"/>
        <end position="207"/>
    </location>
</feature>
<dbReference type="PANTHER" id="PTHR12268">
    <property type="entry name" value="E3 UBIQUITIN-PROTEIN LIGASE KCMF1"/>
    <property type="match status" value="1"/>
</dbReference>
<gene>
    <name evidence="4" type="ORF">D9C73_000758</name>
</gene>
<keyword evidence="5" id="KW-1185">Reference proteome</keyword>
<evidence type="ECO:0000313" key="4">
    <source>
        <dbReference type="EMBL" id="TKS66700.1"/>
    </source>
</evidence>
<dbReference type="InterPro" id="IPR015154">
    <property type="entry name" value="EF-hand_dom_typ2"/>
</dbReference>
<dbReference type="SUPFAM" id="SSF47473">
    <property type="entry name" value="EF-hand"/>
    <property type="match status" value="2"/>
</dbReference>
<dbReference type="STRING" id="240159.A0A4U5TYW7"/>
<dbReference type="GO" id="GO:0099536">
    <property type="term" value="P:synaptic signaling"/>
    <property type="evidence" value="ECO:0007669"/>
    <property type="project" value="TreeGrafter"/>
</dbReference>
<organism evidence="4 5">
    <name type="scientific">Collichthys lucidus</name>
    <name type="common">Big head croaker</name>
    <name type="synonym">Sciaena lucida</name>
    <dbReference type="NCBI Taxonomy" id="240159"/>
    <lineage>
        <taxon>Eukaryota</taxon>
        <taxon>Metazoa</taxon>
        <taxon>Chordata</taxon>
        <taxon>Craniata</taxon>
        <taxon>Vertebrata</taxon>
        <taxon>Euteleostomi</taxon>
        <taxon>Actinopterygii</taxon>
        <taxon>Neopterygii</taxon>
        <taxon>Teleostei</taxon>
        <taxon>Neoteleostei</taxon>
        <taxon>Acanthomorphata</taxon>
        <taxon>Eupercaria</taxon>
        <taxon>Sciaenidae</taxon>
        <taxon>Collichthys</taxon>
    </lineage>
</organism>
<evidence type="ECO:0000259" key="3">
    <source>
        <dbReference type="Pfam" id="PF09069"/>
    </source>
</evidence>
<reference evidence="4 5" key="1">
    <citation type="submission" date="2019-01" db="EMBL/GenBank/DDBJ databases">
        <title>Genome Assembly of Collichthys lucidus.</title>
        <authorList>
            <person name="Cai M."/>
            <person name="Xiao S."/>
        </authorList>
    </citation>
    <scope>NUCLEOTIDE SEQUENCE [LARGE SCALE GENOMIC DNA]</scope>
    <source>
        <strain evidence="4">JT15FE1705JMU</strain>
        <tissue evidence="4">Muscle</tissue>
    </source>
</reference>
<dbReference type="GO" id="GO:0045202">
    <property type="term" value="C:synapse"/>
    <property type="evidence" value="ECO:0007669"/>
    <property type="project" value="GOC"/>
</dbReference>
<dbReference type="Pfam" id="PF09068">
    <property type="entry name" value="EF-hand_2"/>
    <property type="match status" value="1"/>
</dbReference>
<feature type="region of interest" description="Disordered" evidence="1">
    <location>
        <begin position="243"/>
        <end position="304"/>
    </location>
</feature>
<proteinExistence type="predicted"/>
<dbReference type="InterPro" id="IPR011992">
    <property type="entry name" value="EF-hand-dom_pair"/>
</dbReference>
<dbReference type="InterPro" id="IPR050774">
    <property type="entry name" value="KCMF1/Dystrophin"/>
</dbReference>
<dbReference type="Gene3D" id="1.10.238.10">
    <property type="entry name" value="EF-hand"/>
    <property type="match status" value="1"/>
</dbReference>
<dbReference type="AlphaFoldDB" id="A0A4U5TYW7"/>
<accession>A0A4U5TYW7</accession>
<evidence type="ECO:0000256" key="1">
    <source>
        <dbReference type="SAM" id="MobiDB-lite"/>
    </source>
</evidence>
<dbReference type="InterPro" id="IPR015153">
    <property type="entry name" value="EF-hand_dom_typ1"/>
</dbReference>
<evidence type="ECO:0000313" key="5">
    <source>
        <dbReference type="Proteomes" id="UP000298787"/>
    </source>
</evidence>
<name>A0A4U5TYW7_COLLU</name>
<dbReference type="EMBL" id="CM014078">
    <property type="protein sequence ID" value="TKS66700.1"/>
    <property type="molecule type" value="Genomic_DNA"/>
</dbReference>
<feature type="domain" description="EF-hand" evidence="2">
    <location>
        <begin position="39"/>
        <end position="151"/>
    </location>
</feature>
<dbReference type="Proteomes" id="UP000298787">
    <property type="component" value="Chromosome 1"/>
</dbReference>
<sequence>MRVVDERRFYVVVFISVQKKKSVSVTSSNDLETKRAQINKQSKGLNEVRPSVYRVSMKLQCLQRLCHMDGVCVQHITASLCSVGGANPLQEVRLNRQEVMQCLNRMFHSVSQEVQGHVTVEASEDTCDLMFRLYNRCESLSADSLQTALIALTAEPLLTKYRVNSSGSVSRSGLRFLLRDLSQVPAAVQEDGVFGDVEAAVKSCFNGPTWRESLSSLVHSARHALLPRRYTRREADRRRVVMWAEPGETQDSAPPPSDSSTRLAAAGVSHSPSSDRDVSHNAPVQPPLCSKALQTDEDTPPQQVKASAVMSEVRNLQRDKWLLEQQVTAWRLTVQSEQGILEDRCSEMEEEDDVLLKDEWSEEELPTPSPTMHQDTPPSRDIYCEDEEIAGDRFLCCPIGQQDGLEEAGRQEEDTCLSEEENCGMCSPEEVLQETVERLKTVMEADRWRERHTVGGICRAAGERKRAELLEAADQVGDSIHHLVDAVRTNSDDQVTQSQVIKVYSKKRD</sequence>
<evidence type="ECO:0000259" key="2">
    <source>
        <dbReference type="Pfam" id="PF09068"/>
    </source>
</evidence>
<dbReference type="PANTHER" id="PTHR12268:SF18">
    <property type="entry name" value="DYSTROTELIN"/>
    <property type="match status" value="1"/>
</dbReference>
<dbReference type="GO" id="GO:0005886">
    <property type="term" value="C:plasma membrane"/>
    <property type="evidence" value="ECO:0007669"/>
    <property type="project" value="TreeGrafter"/>
</dbReference>
<protein>
    <submittedName>
        <fullName evidence="4">Dystrotelin</fullName>
    </submittedName>
</protein>